<proteinExistence type="inferred from homology"/>
<keyword evidence="2" id="KW-0032">Aminotransferase</keyword>
<dbReference type="FunFam" id="3.40.640.10:FF:000088">
    <property type="entry name" value="Bifunctional dethiobiotin synthetase/7,8-diamino-pelargonic acid aminotransferase"/>
    <property type="match status" value="1"/>
</dbReference>
<dbReference type="GO" id="GO:0009102">
    <property type="term" value="P:biotin biosynthetic process"/>
    <property type="evidence" value="ECO:0007669"/>
    <property type="project" value="InterPro"/>
</dbReference>
<dbReference type="Pfam" id="PF13500">
    <property type="entry name" value="AAA_26"/>
    <property type="match status" value="2"/>
</dbReference>
<dbReference type="Pfam" id="PF00202">
    <property type="entry name" value="Aminotran_3"/>
    <property type="match status" value="2"/>
</dbReference>
<dbReference type="GO" id="GO:0005524">
    <property type="term" value="F:ATP binding"/>
    <property type="evidence" value="ECO:0007669"/>
    <property type="project" value="InterPro"/>
</dbReference>
<dbReference type="FunFam" id="3.90.1150.10:FF:000090">
    <property type="entry name" value="Bifunctional dethiobiotin synthetase/7,8-diamino-pelargonic acid aminotransferase, mitochondrial"/>
    <property type="match status" value="1"/>
</dbReference>
<evidence type="ECO:0000313" key="6">
    <source>
        <dbReference type="Proteomes" id="UP001141806"/>
    </source>
</evidence>
<dbReference type="OrthoDB" id="425114at2759"/>
<evidence type="ECO:0000256" key="3">
    <source>
        <dbReference type="ARBA" id="ARBA00022679"/>
    </source>
</evidence>
<dbReference type="SUPFAM" id="SSF52540">
    <property type="entry name" value="P-loop containing nucleoside triphosphate hydrolases"/>
    <property type="match status" value="1"/>
</dbReference>
<keyword evidence="3" id="KW-0808">Transferase</keyword>
<keyword evidence="6" id="KW-1185">Reference proteome</keyword>
<dbReference type="InterPro" id="IPR015424">
    <property type="entry name" value="PyrdxlP-dep_Trfase"/>
</dbReference>
<dbReference type="EMBL" id="JAMYWD010000010">
    <property type="protein sequence ID" value="KAJ4958609.1"/>
    <property type="molecule type" value="Genomic_DNA"/>
</dbReference>
<dbReference type="InterPro" id="IPR049704">
    <property type="entry name" value="Aminotrans_3_PPA_site"/>
</dbReference>
<dbReference type="InterPro" id="IPR015421">
    <property type="entry name" value="PyrdxlP-dep_Trfase_major"/>
</dbReference>
<accession>A0A9Q0JZT9</accession>
<comment type="subcellular location">
    <subcellularLocation>
        <location evidence="1">Mitochondrion</location>
    </subcellularLocation>
</comment>
<dbReference type="GO" id="GO:0004141">
    <property type="term" value="F:dethiobiotin synthase activity"/>
    <property type="evidence" value="ECO:0007669"/>
    <property type="project" value="InterPro"/>
</dbReference>
<dbReference type="PANTHER" id="PTHR42684:SF3">
    <property type="entry name" value="ADENOSYLMETHIONINE-8-AMINO-7-OXONONANOATE AMINOTRANSFERASE"/>
    <property type="match status" value="1"/>
</dbReference>
<dbReference type="SUPFAM" id="SSF53383">
    <property type="entry name" value="PLP-dependent transferases"/>
    <property type="match status" value="1"/>
</dbReference>
<protein>
    <recommendedName>
        <fullName evidence="7">Bifunctional dethiobiotin synthetase/7,8-diamino-pelargonic acid aminotransferase, mitochondrial</fullName>
    </recommendedName>
</protein>
<dbReference type="InterPro" id="IPR015422">
    <property type="entry name" value="PyrdxlP-dep_Trfase_small"/>
</dbReference>
<keyword evidence="4" id="KW-0663">Pyridoxal phosphate</keyword>
<dbReference type="HAMAP" id="MF_00336">
    <property type="entry name" value="BioD"/>
    <property type="match status" value="1"/>
</dbReference>
<sequence length="868" mass="96084">MSHTFVICNNSHRRLLCNSFSLHLRRFISTPSSPLPEINVNLSHPTYMVWGSNTGVGKTLVSAGLASSVISPSSSISPKPSKFSYIKPVQTGFPADSDSRFVYRKVSEIFLRRRYPVRVFASNHALKASVPAAVEVLGAEMVEGNEDGLRDLCSYEERRMQGEDSVVVESKLVCKTIYSWKEAISPHLAAEGEGAVSDSQLLDSLNSCLEFCSRDEGCDRKEGIWSVIETAGGVASPGPSGTLQCDLYRPFRLPAILVGDGRLGGISGTISAYESLKLRGYDVVAVIFEDHGLVNEVPLLSYLRNRVPVLVLPPVPQDPSDNLMEWFDESHSVFCALKDTMLSAHSERLHRLHEMPKKAGDVFWWPFTQHKLVPEETVTVIDSRCGENFAIHKVRDNDFITQQFDACASWWTQGPDATLQIELARDMGYAAARFGHVMFPENVYEPALQCAELLLEGVGKGWASRVFFSDNGSTAIEIALKMAFRKFSLDHGILSDFDSMNMVGKCPEFKVLALNGSYHGDTLGAMEAQAPSSYTGFLQQPWYTGRGVFLNPPTVFISEGSWKLSIPEQLQCEKWELDGKIFGSREELFNRSRDNSELARSYSAYISQQLLQFRGSNEFSQVGALIIEPVIQAAGGMHMIDPLFQRVIVKECRSQKIPIIFDEVFTGFWRLGAESAAELLGCLPDIACYAKLMTGGLIPLSATLATDAIFDAFKGDSKLMALLHGHSYTAHAMGCTAAAKAIRWFKDPLTNINITSDGRHLKELWDMELVHQISSHPGVQRVVALGTVFALELCAKGHDAGYASLYASSLLQKLREDGVYMRPLGNVIYLMCGPCTSPLVCDELLSKLYGRLHQFNQKKVKELQACEL</sequence>
<evidence type="ECO:0000256" key="2">
    <source>
        <dbReference type="ARBA" id="ARBA00022576"/>
    </source>
</evidence>
<evidence type="ECO:0000313" key="5">
    <source>
        <dbReference type="EMBL" id="KAJ4958609.1"/>
    </source>
</evidence>
<gene>
    <name evidence="5" type="ORF">NE237_025720</name>
</gene>
<organism evidence="5 6">
    <name type="scientific">Protea cynaroides</name>
    <dbReference type="NCBI Taxonomy" id="273540"/>
    <lineage>
        <taxon>Eukaryota</taxon>
        <taxon>Viridiplantae</taxon>
        <taxon>Streptophyta</taxon>
        <taxon>Embryophyta</taxon>
        <taxon>Tracheophyta</taxon>
        <taxon>Spermatophyta</taxon>
        <taxon>Magnoliopsida</taxon>
        <taxon>Proteales</taxon>
        <taxon>Proteaceae</taxon>
        <taxon>Protea</taxon>
    </lineage>
</organism>
<reference evidence="5" key="1">
    <citation type="journal article" date="2023" name="Plant J.">
        <title>The genome of the king protea, Protea cynaroides.</title>
        <authorList>
            <person name="Chang J."/>
            <person name="Duong T.A."/>
            <person name="Schoeman C."/>
            <person name="Ma X."/>
            <person name="Roodt D."/>
            <person name="Barker N."/>
            <person name="Li Z."/>
            <person name="Van de Peer Y."/>
            <person name="Mizrachi E."/>
        </authorList>
    </citation>
    <scope>NUCLEOTIDE SEQUENCE</scope>
    <source>
        <tissue evidence="5">Young leaves</tissue>
    </source>
</reference>
<dbReference type="Gene3D" id="3.40.50.300">
    <property type="entry name" value="P-loop containing nucleotide triphosphate hydrolases"/>
    <property type="match status" value="1"/>
</dbReference>
<dbReference type="PROSITE" id="PS00600">
    <property type="entry name" value="AA_TRANSFER_CLASS_3"/>
    <property type="match status" value="1"/>
</dbReference>
<dbReference type="InterPro" id="IPR027417">
    <property type="entry name" value="P-loop_NTPase"/>
</dbReference>
<dbReference type="Proteomes" id="UP001141806">
    <property type="component" value="Unassembled WGS sequence"/>
</dbReference>
<evidence type="ECO:0000256" key="4">
    <source>
        <dbReference type="ARBA" id="ARBA00022898"/>
    </source>
</evidence>
<dbReference type="GO" id="GO:0030170">
    <property type="term" value="F:pyridoxal phosphate binding"/>
    <property type="evidence" value="ECO:0007669"/>
    <property type="project" value="InterPro"/>
</dbReference>
<dbReference type="InterPro" id="IPR004472">
    <property type="entry name" value="DTB_synth_BioD"/>
</dbReference>
<dbReference type="InterPro" id="IPR005814">
    <property type="entry name" value="Aminotrans_3"/>
</dbReference>
<dbReference type="Gene3D" id="3.90.1150.10">
    <property type="entry name" value="Aspartate Aminotransferase, domain 1"/>
    <property type="match status" value="1"/>
</dbReference>
<dbReference type="CDD" id="cd03109">
    <property type="entry name" value="DTBS"/>
    <property type="match status" value="1"/>
</dbReference>
<name>A0A9Q0JZT9_9MAGN</name>
<dbReference type="GO" id="GO:0000287">
    <property type="term" value="F:magnesium ion binding"/>
    <property type="evidence" value="ECO:0007669"/>
    <property type="project" value="InterPro"/>
</dbReference>
<evidence type="ECO:0000256" key="1">
    <source>
        <dbReference type="ARBA" id="ARBA00004173"/>
    </source>
</evidence>
<dbReference type="GO" id="GO:0004015">
    <property type="term" value="F:adenosylmethionine-8-amino-7-oxononanoate transaminase activity"/>
    <property type="evidence" value="ECO:0007669"/>
    <property type="project" value="TreeGrafter"/>
</dbReference>
<dbReference type="PANTHER" id="PTHR42684">
    <property type="entry name" value="ADENOSYLMETHIONINE-8-AMINO-7-OXONONANOATE AMINOTRANSFERASE"/>
    <property type="match status" value="1"/>
</dbReference>
<dbReference type="AlphaFoldDB" id="A0A9Q0JZT9"/>
<dbReference type="GO" id="GO:0005739">
    <property type="term" value="C:mitochondrion"/>
    <property type="evidence" value="ECO:0007669"/>
    <property type="project" value="UniProtKB-SubCell"/>
</dbReference>
<evidence type="ECO:0008006" key="7">
    <source>
        <dbReference type="Google" id="ProtNLM"/>
    </source>
</evidence>
<comment type="caution">
    <text evidence="5">The sequence shown here is derived from an EMBL/GenBank/DDBJ whole genome shotgun (WGS) entry which is preliminary data.</text>
</comment>
<dbReference type="Gene3D" id="3.40.640.10">
    <property type="entry name" value="Type I PLP-dependent aspartate aminotransferase-like (Major domain)"/>
    <property type="match status" value="1"/>
</dbReference>